<keyword evidence="9 13" id="KW-0547">Nucleotide-binding</keyword>
<accession>A0A328WK99</accession>
<evidence type="ECO:0000256" key="10">
    <source>
        <dbReference type="ARBA" id="ARBA00022840"/>
    </source>
</evidence>
<feature type="binding site" evidence="14">
    <location>
        <position position="131"/>
    </location>
    <ligand>
        <name>L-threonine</name>
        <dbReference type="ChEBI" id="CHEBI:57926"/>
    </ligand>
</feature>
<evidence type="ECO:0000256" key="11">
    <source>
        <dbReference type="ARBA" id="ARBA00029774"/>
    </source>
</evidence>
<comment type="subcellular location">
    <subcellularLocation>
        <location evidence="1 13">Cytoplasm</location>
    </subcellularLocation>
</comment>
<evidence type="ECO:0000256" key="3">
    <source>
        <dbReference type="ARBA" id="ARBA00012584"/>
    </source>
</evidence>
<dbReference type="GO" id="GO:0005524">
    <property type="term" value="F:ATP binding"/>
    <property type="evidence" value="ECO:0007669"/>
    <property type="project" value="UniProtKB-UniRule"/>
</dbReference>
<gene>
    <name evidence="16" type="ORF">B0I10_11685</name>
</gene>
<comment type="function">
    <text evidence="13">Required for the formation of a threonylcarbamoyl group on adenosine at position 37 (t(6)A37) in tRNAs that read codons beginning with adenine.</text>
</comment>
<dbReference type="GO" id="GO:0000049">
    <property type="term" value="F:tRNA binding"/>
    <property type="evidence" value="ECO:0007669"/>
    <property type="project" value="TreeGrafter"/>
</dbReference>
<dbReference type="InterPro" id="IPR006070">
    <property type="entry name" value="Sua5-like_dom"/>
</dbReference>
<sequence length="347" mass="38285">MINNMNHPNFATTAIPNKRGVITKSIKKAVFYLTKGDVVAIPTETVYGLAANIYNESALKKIFEIKQRPFFNPLIVHIDSVESLDKVAKNVPEKAYLLAKNFWPGPLTMILEKNKTVSDIVTADKNTVAVRVPNHPVALELIKKMGVPLAAPSANPFGSISPTTAKHVENYFKHSLDVILDGGMAEKGIESTIVGFKKGEVVVYRLGSISLEMLELVVGNVKVIVNSEKHPIAPGMLEKHYAPRTPMMMSSNPLHTAFNLIGKNIGLLVFEGQHISKDYYTEVLSPKGDMEEAAKNLYAAMHKLDTKGFDLLIAEKFLDIGIGKSINDRLSRACIRETNFTPNNIFI</sequence>
<dbReference type="Pfam" id="PF01300">
    <property type="entry name" value="Sua5_yciO_yrdC"/>
    <property type="match status" value="1"/>
</dbReference>
<reference evidence="16 17" key="1">
    <citation type="submission" date="2018-06" db="EMBL/GenBank/DDBJ databases">
        <title>Genomic Encyclopedia of Type Strains, Phase III (KMG-III): the genomes of soil and plant-associated and newly described type strains.</title>
        <authorList>
            <person name="Whitman W."/>
        </authorList>
    </citation>
    <scope>NUCLEOTIDE SEQUENCE [LARGE SCALE GENOMIC DNA]</scope>
    <source>
        <strain evidence="16 17">CGMCC 1.12504</strain>
    </source>
</reference>
<feature type="binding site" evidence="14">
    <location>
        <position position="77"/>
    </location>
    <ligand>
        <name>L-threonine</name>
        <dbReference type="ChEBI" id="CHEBI:57926"/>
    </ligand>
</feature>
<dbReference type="NCBIfam" id="TIGR00057">
    <property type="entry name" value="L-threonylcarbamoyladenylate synthase"/>
    <property type="match status" value="1"/>
</dbReference>
<dbReference type="PIRSF" id="PIRSF004930">
    <property type="entry name" value="Tln_factor_SUA5"/>
    <property type="match status" value="1"/>
</dbReference>
<dbReference type="EMBL" id="QLSV01000016">
    <property type="protein sequence ID" value="RAR46681.1"/>
    <property type="molecule type" value="Genomic_DNA"/>
</dbReference>
<evidence type="ECO:0000256" key="4">
    <source>
        <dbReference type="ARBA" id="ARBA00015492"/>
    </source>
</evidence>
<evidence type="ECO:0000256" key="2">
    <source>
        <dbReference type="ARBA" id="ARBA00007663"/>
    </source>
</evidence>
<keyword evidence="7 13" id="KW-0819">tRNA processing</keyword>
<dbReference type="GO" id="GO:0003725">
    <property type="term" value="F:double-stranded RNA binding"/>
    <property type="evidence" value="ECO:0007669"/>
    <property type="project" value="UniProtKB-UniRule"/>
</dbReference>
<dbReference type="PANTHER" id="PTHR17490">
    <property type="entry name" value="SUA5"/>
    <property type="match status" value="1"/>
</dbReference>
<dbReference type="PROSITE" id="PS51163">
    <property type="entry name" value="YRDC"/>
    <property type="match status" value="1"/>
</dbReference>
<dbReference type="InterPro" id="IPR017945">
    <property type="entry name" value="DHBP_synth_RibB-like_a/b_dom"/>
</dbReference>
<feature type="binding site" evidence="14">
    <location>
        <position position="151"/>
    </location>
    <ligand>
        <name>L-threonine</name>
        <dbReference type="ChEBI" id="CHEBI:57926"/>
    </ligand>
</feature>
<keyword evidence="6 13" id="KW-0808">Transferase</keyword>
<dbReference type="InterPro" id="IPR050156">
    <property type="entry name" value="TC-AMP_synthase_SUA5"/>
</dbReference>
<keyword evidence="17" id="KW-1185">Reference proteome</keyword>
<dbReference type="Proteomes" id="UP000249518">
    <property type="component" value="Unassembled WGS sequence"/>
</dbReference>
<feature type="binding site" evidence="14">
    <location>
        <position position="68"/>
    </location>
    <ligand>
        <name>L-threonine</name>
        <dbReference type="ChEBI" id="CHEBI:57926"/>
    </ligand>
</feature>
<dbReference type="Gene3D" id="3.90.870.10">
    <property type="entry name" value="DHBP synthase"/>
    <property type="match status" value="1"/>
</dbReference>
<dbReference type="PANTHER" id="PTHR17490:SF16">
    <property type="entry name" value="THREONYLCARBAMOYL-AMP SYNTHASE"/>
    <property type="match status" value="1"/>
</dbReference>
<evidence type="ECO:0000256" key="13">
    <source>
        <dbReference type="PIRNR" id="PIRNR004930"/>
    </source>
</evidence>
<organism evidence="16 17">
    <name type="scientific">Flavobacterium lacus</name>
    <dbReference type="NCBI Taxonomy" id="1353778"/>
    <lineage>
        <taxon>Bacteria</taxon>
        <taxon>Pseudomonadati</taxon>
        <taxon>Bacteroidota</taxon>
        <taxon>Flavobacteriia</taxon>
        <taxon>Flavobacteriales</taxon>
        <taxon>Flavobacteriaceae</taxon>
        <taxon>Flavobacterium</taxon>
    </lineage>
</organism>
<evidence type="ECO:0000256" key="1">
    <source>
        <dbReference type="ARBA" id="ARBA00004496"/>
    </source>
</evidence>
<evidence type="ECO:0000313" key="17">
    <source>
        <dbReference type="Proteomes" id="UP000249518"/>
    </source>
</evidence>
<dbReference type="RefSeq" id="WP_245943002.1">
    <property type="nucleotide sequence ID" value="NZ_QLSV01000016.1"/>
</dbReference>
<feature type="binding site" evidence="14">
    <location>
        <position position="205"/>
    </location>
    <ligand>
        <name>ATP</name>
        <dbReference type="ChEBI" id="CHEBI:30616"/>
    </ligand>
</feature>
<dbReference type="InterPro" id="IPR038385">
    <property type="entry name" value="Sua5/YwlC_C"/>
</dbReference>
<evidence type="ECO:0000256" key="14">
    <source>
        <dbReference type="PIRSR" id="PIRSR004930-1"/>
    </source>
</evidence>
<dbReference type="EC" id="2.7.7.87" evidence="3 13"/>
<dbReference type="GO" id="GO:0008033">
    <property type="term" value="P:tRNA processing"/>
    <property type="evidence" value="ECO:0007669"/>
    <property type="project" value="UniProtKB-KW"/>
</dbReference>
<evidence type="ECO:0000256" key="5">
    <source>
        <dbReference type="ARBA" id="ARBA00022490"/>
    </source>
</evidence>
<dbReference type="FunFam" id="3.90.870.10:FF:000009">
    <property type="entry name" value="Threonylcarbamoyl-AMP synthase, putative"/>
    <property type="match status" value="1"/>
</dbReference>
<name>A0A328WK99_9FLAO</name>
<feature type="binding site" evidence="14">
    <location>
        <position position="153"/>
    </location>
    <ligand>
        <name>ATP</name>
        <dbReference type="ChEBI" id="CHEBI:30616"/>
    </ligand>
</feature>
<feature type="binding site" evidence="14">
    <location>
        <position position="191"/>
    </location>
    <ligand>
        <name>L-threonine</name>
        <dbReference type="ChEBI" id="CHEBI:57926"/>
    </ligand>
</feature>
<feature type="binding site" evidence="14">
    <location>
        <position position="127"/>
    </location>
    <ligand>
        <name>ATP</name>
        <dbReference type="ChEBI" id="CHEBI:30616"/>
    </ligand>
</feature>
<keyword evidence="5 13" id="KW-0963">Cytoplasm</keyword>
<dbReference type="GO" id="GO:0006450">
    <property type="term" value="P:regulation of translational fidelity"/>
    <property type="evidence" value="ECO:0007669"/>
    <property type="project" value="TreeGrafter"/>
</dbReference>
<dbReference type="InterPro" id="IPR005145">
    <property type="entry name" value="Sua5_C"/>
</dbReference>
<evidence type="ECO:0000256" key="9">
    <source>
        <dbReference type="ARBA" id="ARBA00022741"/>
    </source>
</evidence>
<evidence type="ECO:0000256" key="6">
    <source>
        <dbReference type="ARBA" id="ARBA00022679"/>
    </source>
</evidence>
<feature type="domain" description="YrdC-like" evidence="15">
    <location>
        <begin position="23"/>
        <end position="209"/>
    </location>
</feature>
<protein>
    <recommendedName>
        <fullName evidence="4 13">Threonylcarbamoyl-AMP synthase</fullName>
        <shortName evidence="13">TC-AMP synthase</shortName>
        <ecNumber evidence="3 13">2.7.7.87</ecNumber>
    </recommendedName>
    <alternativeName>
        <fullName evidence="11 13">L-threonylcarbamoyladenylate synthase</fullName>
    </alternativeName>
</protein>
<evidence type="ECO:0000313" key="16">
    <source>
        <dbReference type="EMBL" id="RAR46681.1"/>
    </source>
</evidence>
<feature type="binding site" evidence="14">
    <location>
        <position position="161"/>
    </location>
    <ligand>
        <name>ATP</name>
        <dbReference type="ChEBI" id="CHEBI:30616"/>
    </ligand>
</feature>
<dbReference type="Gene3D" id="3.40.50.11030">
    <property type="entry name" value="Threonylcarbamoyl-AMP synthase, C-terminal domain"/>
    <property type="match status" value="1"/>
</dbReference>
<keyword evidence="10 13" id="KW-0067">ATP-binding</keyword>
<comment type="catalytic activity">
    <reaction evidence="12 13">
        <text>L-threonine + hydrogencarbonate + ATP = L-threonylcarbamoyladenylate + diphosphate + H2O</text>
        <dbReference type="Rhea" id="RHEA:36407"/>
        <dbReference type="ChEBI" id="CHEBI:15377"/>
        <dbReference type="ChEBI" id="CHEBI:17544"/>
        <dbReference type="ChEBI" id="CHEBI:30616"/>
        <dbReference type="ChEBI" id="CHEBI:33019"/>
        <dbReference type="ChEBI" id="CHEBI:57926"/>
        <dbReference type="ChEBI" id="CHEBI:73682"/>
        <dbReference type="EC" id="2.7.7.87"/>
    </reaction>
</comment>
<evidence type="ECO:0000256" key="8">
    <source>
        <dbReference type="ARBA" id="ARBA00022695"/>
    </source>
</evidence>
<dbReference type="SUPFAM" id="SSF55821">
    <property type="entry name" value="YrdC/RibB"/>
    <property type="match status" value="1"/>
</dbReference>
<dbReference type="GO" id="GO:0061710">
    <property type="term" value="F:L-threonylcarbamoyladenylate synthase"/>
    <property type="evidence" value="ECO:0007669"/>
    <property type="project" value="UniProtKB-EC"/>
</dbReference>
<evidence type="ECO:0000256" key="12">
    <source>
        <dbReference type="ARBA" id="ARBA00048366"/>
    </source>
</evidence>
<feature type="binding site" evidence="14">
    <location>
        <position position="241"/>
    </location>
    <ligand>
        <name>ATP</name>
        <dbReference type="ChEBI" id="CHEBI:30616"/>
    </ligand>
</feature>
<feature type="binding site" evidence="14">
    <location>
        <position position="72"/>
    </location>
    <ligand>
        <name>ATP</name>
        <dbReference type="ChEBI" id="CHEBI:30616"/>
    </ligand>
</feature>
<feature type="binding site" evidence="14">
    <location>
        <position position="45"/>
    </location>
    <ligand>
        <name>L-threonine</name>
        <dbReference type="ChEBI" id="CHEBI:57926"/>
    </ligand>
</feature>
<dbReference type="InterPro" id="IPR010923">
    <property type="entry name" value="T(6)A37_SUA5"/>
</dbReference>
<comment type="similarity">
    <text evidence="2 13">Belongs to the SUA5 family.</text>
</comment>
<dbReference type="GO" id="GO:0005737">
    <property type="term" value="C:cytoplasm"/>
    <property type="evidence" value="ECO:0007669"/>
    <property type="project" value="UniProtKB-SubCell"/>
</dbReference>
<keyword evidence="8 13" id="KW-0548">Nucleotidyltransferase</keyword>
<dbReference type="AlphaFoldDB" id="A0A328WK99"/>
<proteinExistence type="inferred from homology"/>
<evidence type="ECO:0000256" key="7">
    <source>
        <dbReference type="ARBA" id="ARBA00022694"/>
    </source>
</evidence>
<dbReference type="Pfam" id="PF03481">
    <property type="entry name" value="Sua5_C"/>
    <property type="match status" value="1"/>
</dbReference>
<evidence type="ECO:0000259" key="15">
    <source>
        <dbReference type="PROSITE" id="PS51163"/>
    </source>
</evidence>
<comment type="caution">
    <text evidence="16">The sequence shown here is derived from an EMBL/GenBank/DDBJ whole genome shotgun (WGS) entry which is preliminary data.</text>
</comment>